<proteinExistence type="inferred from homology"/>
<dbReference type="EMBL" id="KN847476">
    <property type="protein sequence ID" value="KIX07417.1"/>
    <property type="molecule type" value="Genomic_DNA"/>
</dbReference>
<keyword evidence="2" id="KW-0521">NADP</keyword>
<keyword evidence="5" id="KW-1185">Reference proteome</keyword>
<dbReference type="STRING" id="1442369.A0A0D2FYP6"/>
<dbReference type="AlphaFoldDB" id="A0A0D2FYP6"/>
<dbReference type="Gene3D" id="3.40.50.720">
    <property type="entry name" value="NAD(P)-binding Rossmann-like Domain"/>
    <property type="match status" value="1"/>
</dbReference>
<dbReference type="HOGENOM" id="CLU_010194_44_3_1"/>
<evidence type="ECO:0000256" key="2">
    <source>
        <dbReference type="ARBA" id="ARBA00022857"/>
    </source>
</evidence>
<dbReference type="InterPro" id="IPR036291">
    <property type="entry name" value="NAD(P)-bd_dom_sf"/>
</dbReference>
<dbReference type="Proteomes" id="UP000053617">
    <property type="component" value="Unassembled WGS sequence"/>
</dbReference>
<gene>
    <name evidence="4" type="ORF">Z518_02070</name>
</gene>
<dbReference type="OrthoDB" id="542013at2759"/>
<dbReference type="PANTHER" id="PTHR24320:SF152">
    <property type="entry name" value="SHORT-CHAIN DEHYDROGENASE_REDUCTASE FAMILY PROTEIN"/>
    <property type="match status" value="1"/>
</dbReference>
<accession>A0A0D2FYP6</accession>
<evidence type="ECO:0000256" key="3">
    <source>
        <dbReference type="ARBA" id="ARBA00023002"/>
    </source>
</evidence>
<name>A0A0D2FYP6_9EURO</name>
<reference evidence="4 5" key="1">
    <citation type="submission" date="2015-01" db="EMBL/GenBank/DDBJ databases">
        <title>The Genome Sequence of Rhinocladiella mackenzie CBS 650.93.</title>
        <authorList>
            <consortium name="The Broad Institute Genomics Platform"/>
            <person name="Cuomo C."/>
            <person name="de Hoog S."/>
            <person name="Gorbushina A."/>
            <person name="Stielow B."/>
            <person name="Teixiera M."/>
            <person name="Abouelleil A."/>
            <person name="Chapman S.B."/>
            <person name="Priest M."/>
            <person name="Young S.K."/>
            <person name="Wortman J."/>
            <person name="Nusbaum C."/>
            <person name="Birren B."/>
        </authorList>
    </citation>
    <scope>NUCLEOTIDE SEQUENCE [LARGE SCALE GENOMIC DNA]</scope>
    <source>
        <strain evidence="4 5">CBS 650.93</strain>
    </source>
</reference>
<dbReference type="Pfam" id="PF00106">
    <property type="entry name" value="adh_short"/>
    <property type="match status" value="1"/>
</dbReference>
<evidence type="ECO:0000313" key="4">
    <source>
        <dbReference type="EMBL" id="KIX07417.1"/>
    </source>
</evidence>
<dbReference type="VEuPathDB" id="FungiDB:Z518_02070"/>
<protein>
    <submittedName>
        <fullName evidence="4">Rhinocladiella mackenziei CBS 650.93 unplaced genomic scaffold supercont1.2, whole genome shotgun sequence</fullName>
    </submittedName>
</protein>
<comment type="similarity">
    <text evidence="1">Belongs to the short-chain dehydrogenases/reductases (SDR) family.</text>
</comment>
<dbReference type="SUPFAM" id="SSF51735">
    <property type="entry name" value="NAD(P)-binding Rossmann-fold domains"/>
    <property type="match status" value="1"/>
</dbReference>
<evidence type="ECO:0000256" key="1">
    <source>
        <dbReference type="ARBA" id="ARBA00006484"/>
    </source>
</evidence>
<sequence>MSKFVRSVLVTGGTSGLGYHAATEIANRRPDHCIVIASRTDHDKSADSINKRRGHDNVQFMHLDLADSKNIRSFVKTWGEKKLPPLSVLLLNAGLQFPNRIKYTAEGLEATFGINVVGHALLLPLLMPYMADEARIVVTSSGTHDPAQKTGVADAVYTTAEELAHPTEKTLNNPGRQRYSTSKLCNVLWTYALSRRLTKLPSNKKWTVVAFDPGLMPGTRLAREAGPVLRFLFTRILPALIPVLRLVVSHNIHRPEESGANLAWIGLDDTGTSGVYYEGRKEIKSSVDSYDEAKQEELWDWIVRNLPKDEQEKRQFEFEVVS</sequence>
<evidence type="ECO:0000313" key="5">
    <source>
        <dbReference type="Proteomes" id="UP000053617"/>
    </source>
</evidence>
<dbReference type="RefSeq" id="XP_013274553.1">
    <property type="nucleotide sequence ID" value="XM_013419099.1"/>
</dbReference>
<keyword evidence="3" id="KW-0560">Oxidoreductase</keyword>
<dbReference type="InterPro" id="IPR002347">
    <property type="entry name" value="SDR_fam"/>
</dbReference>
<dbReference type="GO" id="GO:0016491">
    <property type="term" value="F:oxidoreductase activity"/>
    <property type="evidence" value="ECO:0007669"/>
    <property type="project" value="UniProtKB-KW"/>
</dbReference>
<dbReference type="PANTHER" id="PTHR24320">
    <property type="entry name" value="RETINOL DEHYDROGENASE"/>
    <property type="match status" value="1"/>
</dbReference>
<dbReference type="PRINTS" id="PR00081">
    <property type="entry name" value="GDHRDH"/>
</dbReference>
<dbReference type="GeneID" id="25290141"/>
<organism evidence="4 5">
    <name type="scientific">Rhinocladiella mackenziei CBS 650.93</name>
    <dbReference type="NCBI Taxonomy" id="1442369"/>
    <lineage>
        <taxon>Eukaryota</taxon>
        <taxon>Fungi</taxon>
        <taxon>Dikarya</taxon>
        <taxon>Ascomycota</taxon>
        <taxon>Pezizomycotina</taxon>
        <taxon>Eurotiomycetes</taxon>
        <taxon>Chaetothyriomycetidae</taxon>
        <taxon>Chaetothyriales</taxon>
        <taxon>Herpotrichiellaceae</taxon>
        <taxon>Rhinocladiella</taxon>
    </lineage>
</organism>